<dbReference type="EMBL" id="GBXM01051916">
    <property type="protein sequence ID" value="JAH56661.1"/>
    <property type="molecule type" value="Transcribed_RNA"/>
</dbReference>
<protein>
    <submittedName>
        <fullName evidence="1">Uncharacterized protein</fullName>
    </submittedName>
</protein>
<reference evidence="1" key="2">
    <citation type="journal article" date="2015" name="Fish Shellfish Immunol.">
        <title>Early steps in the European eel (Anguilla anguilla)-Vibrio vulnificus interaction in the gills: Role of the RtxA13 toxin.</title>
        <authorList>
            <person name="Callol A."/>
            <person name="Pajuelo D."/>
            <person name="Ebbesson L."/>
            <person name="Teles M."/>
            <person name="MacKenzie S."/>
            <person name="Amaro C."/>
        </authorList>
    </citation>
    <scope>NUCLEOTIDE SEQUENCE</scope>
</reference>
<organism evidence="1">
    <name type="scientific">Anguilla anguilla</name>
    <name type="common">European freshwater eel</name>
    <name type="synonym">Muraena anguilla</name>
    <dbReference type="NCBI Taxonomy" id="7936"/>
    <lineage>
        <taxon>Eukaryota</taxon>
        <taxon>Metazoa</taxon>
        <taxon>Chordata</taxon>
        <taxon>Craniata</taxon>
        <taxon>Vertebrata</taxon>
        <taxon>Euteleostomi</taxon>
        <taxon>Actinopterygii</taxon>
        <taxon>Neopterygii</taxon>
        <taxon>Teleostei</taxon>
        <taxon>Anguilliformes</taxon>
        <taxon>Anguillidae</taxon>
        <taxon>Anguilla</taxon>
    </lineage>
</organism>
<evidence type="ECO:0000313" key="1">
    <source>
        <dbReference type="EMBL" id="JAH56661.1"/>
    </source>
</evidence>
<proteinExistence type="predicted"/>
<name>A0A0E9TSW9_ANGAN</name>
<accession>A0A0E9TSW9</accession>
<reference evidence="1" key="1">
    <citation type="submission" date="2014-11" db="EMBL/GenBank/DDBJ databases">
        <authorList>
            <person name="Amaro Gonzalez C."/>
        </authorList>
    </citation>
    <scope>NUCLEOTIDE SEQUENCE</scope>
</reference>
<sequence>MNRMSKIFLV</sequence>